<accession>A0A3Q9IA39</accession>
<protein>
    <submittedName>
        <fullName evidence="1">DUF3006 domain-containing protein</fullName>
    </submittedName>
</protein>
<reference evidence="2" key="1">
    <citation type="submission" date="2018-12" db="EMBL/GenBank/DDBJ databases">
        <title>Complete genome sequence of Paenibacillus sp. MBLB1234.</title>
        <authorList>
            <person name="Nam Y.-D."/>
            <person name="Kang J."/>
            <person name="Chung W.-H."/>
            <person name="Park Y.S."/>
        </authorList>
    </citation>
    <scope>NUCLEOTIDE SEQUENCE [LARGE SCALE GENOMIC DNA]</scope>
    <source>
        <strain evidence="2">MBLB1234</strain>
    </source>
</reference>
<sequence>MVGIVEGFEEDICRIEVEGQMRNVPRSQVDKEVRQGDIVEWKSGLWLTNLQKTEARSKEIKRLMEDVWED</sequence>
<evidence type="ECO:0000313" key="1">
    <source>
        <dbReference type="EMBL" id="AZS14546.1"/>
    </source>
</evidence>
<dbReference type="KEGG" id="plut:EI981_08845"/>
<dbReference type="OrthoDB" id="164847at2"/>
<dbReference type="InterPro" id="IPR021377">
    <property type="entry name" value="DUF3006"/>
</dbReference>
<dbReference type="Pfam" id="PF11213">
    <property type="entry name" value="DUF3006"/>
    <property type="match status" value="1"/>
</dbReference>
<evidence type="ECO:0000313" key="2">
    <source>
        <dbReference type="Proteomes" id="UP000270678"/>
    </source>
</evidence>
<proteinExistence type="predicted"/>
<dbReference type="EMBL" id="CP034346">
    <property type="protein sequence ID" value="AZS14546.1"/>
    <property type="molecule type" value="Genomic_DNA"/>
</dbReference>
<dbReference type="Proteomes" id="UP000270678">
    <property type="component" value="Chromosome"/>
</dbReference>
<organism evidence="1 2">
    <name type="scientific">Paenibacillus lutimineralis</name>
    <dbReference type="NCBI Taxonomy" id="2707005"/>
    <lineage>
        <taxon>Bacteria</taxon>
        <taxon>Bacillati</taxon>
        <taxon>Bacillota</taxon>
        <taxon>Bacilli</taxon>
        <taxon>Bacillales</taxon>
        <taxon>Paenibacillaceae</taxon>
        <taxon>Paenibacillus</taxon>
    </lineage>
</organism>
<gene>
    <name evidence="1" type="ORF">EI981_08845</name>
</gene>
<name>A0A3Q9IA39_9BACL</name>
<dbReference type="RefSeq" id="WP_126997312.1">
    <property type="nucleotide sequence ID" value="NZ_CP034346.1"/>
</dbReference>
<dbReference type="AlphaFoldDB" id="A0A3Q9IA39"/>
<keyword evidence="2" id="KW-1185">Reference proteome</keyword>